<comment type="caution">
    <text evidence="12">The sequence shown here is derived from an EMBL/GenBank/DDBJ whole genome shotgun (WGS) entry which is preliminary data.</text>
</comment>
<dbReference type="Pfam" id="PF00069">
    <property type="entry name" value="Pkinase"/>
    <property type="match status" value="1"/>
</dbReference>
<dbReference type="PROSITE" id="PS00107">
    <property type="entry name" value="PROTEIN_KINASE_ATP"/>
    <property type="match status" value="1"/>
</dbReference>
<evidence type="ECO:0000259" key="11">
    <source>
        <dbReference type="PROSITE" id="PS50011"/>
    </source>
</evidence>
<sequence>MLEGFEVVRVLGAGSFGRALLCRGRERDVVVVKEVCVKDEKALAEAEREAELLKAHAHTNIVRYIASFADAAKREFFLVMEYADGGDLAGSIERRQASLAHWSEGEAMMIFVQLLLALRHVHSRRIVHRDVKTGNVFLTKEGVVKLGDFGVSRRLEVGEATELAATQVGTPFYLSPEIFAGQKYGRKSDVWSLGVVLYEVLALRRPFEATSLAALCHRVTSETYAVRPLPRIYSRDAHVLAGQLLRRDPDLRPATDDLARAAYVRAHMHNVLSHTVEGEPLALSRDAAAASKDELTRPEAISLFHDEKIVVDDVRLPAALVDEYARRRSDDRRNRERALGRRAPESRPTSEPGQSFRGLAMRQFHENKAKAHEVARRVRDDMHRPRSRQATTQNEEPSADKVLAEARDAKEKARRAHEALLRAEREHLDAERRRLAALRDDENIAAARDPAARVVLEFDMRPKPRRRRDSCPPPLVADARPPQTRDRHDHKNRPRRRRRWGDHPPAGAPDDDDDDDKKKIMADEKTKINAALDDMWKAVAQISAARDKIPRRRRRSLADDDLQPAYPRTNAVAALNAALNAALDSPVD</sequence>
<gene>
    <name evidence="12" type="ORF">CTAYLR_009542</name>
</gene>
<feature type="compositionally biased region" description="Basic residues" evidence="10">
    <location>
        <begin position="490"/>
        <end position="500"/>
    </location>
</feature>
<keyword evidence="5" id="KW-0418">Kinase</keyword>
<dbReference type="Proteomes" id="UP001230188">
    <property type="component" value="Unassembled WGS sequence"/>
</dbReference>
<evidence type="ECO:0000256" key="5">
    <source>
        <dbReference type="ARBA" id="ARBA00022777"/>
    </source>
</evidence>
<dbReference type="SUPFAM" id="SSF56112">
    <property type="entry name" value="Protein kinase-like (PK-like)"/>
    <property type="match status" value="1"/>
</dbReference>
<feature type="compositionally biased region" description="Basic and acidic residues" evidence="10">
    <location>
        <begin position="368"/>
        <end position="384"/>
    </location>
</feature>
<dbReference type="EMBL" id="JAQMWT010000562">
    <property type="protein sequence ID" value="KAJ8599475.1"/>
    <property type="molecule type" value="Genomic_DNA"/>
</dbReference>
<dbReference type="GO" id="GO:0005524">
    <property type="term" value="F:ATP binding"/>
    <property type="evidence" value="ECO:0007669"/>
    <property type="project" value="UniProtKB-UniRule"/>
</dbReference>
<dbReference type="GO" id="GO:0004674">
    <property type="term" value="F:protein serine/threonine kinase activity"/>
    <property type="evidence" value="ECO:0007669"/>
    <property type="project" value="UniProtKB-KW"/>
</dbReference>
<name>A0AAD7XKG9_9STRA</name>
<evidence type="ECO:0000256" key="6">
    <source>
        <dbReference type="ARBA" id="ARBA00022840"/>
    </source>
</evidence>
<evidence type="ECO:0000256" key="7">
    <source>
        <dbReference type="ARBA" id="ARBA00047899"/>
    </source>
</evidence>
<proteinExistence type="predicted"/>
<dbReference type="PROSITE" id="PS00108">
    <property type="entry name" value="PROTEIN_KINASE_ST"/>
    <property type="match status" value="1"/>
</dbReference>
<dbReference type="InterPro" id="IPR008271">
    <property type="entry name" value="Ser/Thr_kinase_AS"/>
</dbReference>
<accession>A0AAD7XKG9</accession>
<feature type="region of interest" description="Disordered" evidence="10">
    <location>
        <begin position="327"/>
        <end position="356"/>
    </location>
</feature>
<comment type="catalytic activity">
    <reaction evidence="8">
        <text>L-seryl-[protein] + ATP = O-phospho-L-seryl-[protein] + ADP + H(+)</text>
        <dbReference type="Rhea" id="RHEA:17989"/>
        <dbReference type="Rhea" id="RHEA-COMP:9863"/>
        <dbReference type="Rhea" id="RHEA-COMP:11604"/>
        <dbReference type="ChEBI" id="CHEBI:15378"/>
        <dbReference type="ChEBI" id="CHEBI:29999"/>
        <dbReference type="ChEBI" id="CHEBI:30616"/>
        <dbReference type="ChEBI" id="CHEBI:83421"/>
        <dbReference type="ChEBI" id="CHEBI:456216"/>
        <dbReference type="EC" id="2.7.11.1"/>
    </reaction>
</comment>
<feature type="domain" description="Protein kinase" evidence="11">
    <location>
        <begin position="5"/>
        <end position="272"/>
    </location>
</feature>
<dbReference type="InterPro" id="IPR051131">
    <property type="entry name" value="NEK_Ser/Thr_kinase_NIMA"/>
</dbReference>
<feature type="binding site" evidence="9">
    <location>
        <position position="33"/>
    </location>
    <ligand>
        <name>ATP</name>
        <dbReference type="ChEBI" id="CHEBI:30616"/>
    </ligand>
</feature>
<organism evidence="12 13">
    <name type="scientific">Chrysophaeum taylorii</name>
    <dbReference type="NCBI Taxonomy" id="2483200"/>
    <lineage>
        <taxon>Eukaryota</taxon>
        <taxon>Sar</taxon>
        <taxon>Stramenopiles</taxon>
        <taxon>Ochrophyta</taxon>
        <taxon>Pelagophyceae</taxon>
        <taxon>Pelagomonadales</taxon>
        <taxon>Pelagomonadaceae</taxon>
        <taxon>Chrysophaeum</taxon>
    </lineage>
</organism>
<feature type="compositionally biased region" description="Basic and acidic residues" evidence="10">
    <location>
        <begin position="327"/>
        <end position="345"/>
    </location>
</feature>
<evidence type="ECO:0000313" key="13">
    <source>
        <dbReference type="Proteomes" id="UP001230188"/>
    </source>
</evidence>
<dbReference type="PANTHER" id="PTHR44899:SF3">
    <property type="entry name" value="SERINE_THREONINE-PROTEIN KINASE NEK1"/>
    <property type="match status" value="1"/>
</dbReference>
<evidence type="ECO:0000256" key="8">
    <source>
        <dbReference type="ARBA" id="ARBA00048679"/>
    </source>
</evidence>
<evidence type="ECO:0000256" key="4">
    <source>
        <dbReference type="ARBA" id="ARBA00022741"/>
    </source>
</evidence>
<feature type="region of interest" description="Disordered" evidence="10">
    <location>
        <begin position="459"/>
        <end position="520"/>
    </location>
</feature>
<evidence type="ECO:0000256" key="10">
    <source>
        <dbReference type="SAM" id="MobiDB-lite"/>
    </source>
</evidence>
<keyword evidence="3" id="KW-0808">Transferase</keyword>
<protein>
    <recommendedName>
        <fullName evidence="1">non-specific serine/threonine protein kinase</fullName>
        <ecNumber evidence="1">2.7.11.1</ecNumber>
    </recommendedName>
</protein>
<evidence type="ECO:0000256" key="3">
    <source>
        <dbReference type="ARBA" id="ARBA00022679"/>
    </source>
</evidence>
<dbReference type="AlphaFoldDB" id="A0AAD7XKG9"/>
<dbReference type="Gene3D" id="1.10.510.10">
    <property type="entry name" value="Transferase(Phosphotransferase) domain 1"/>
    <property type="match status" value="1"/>
</dbReference>
<dbReference type="SMART" id="SM00220">
    <property type="entry name" value="S_TKc"/>
    <property type="match status" value="1"/>
</dbReference>
<keyword evidence="13" id="KW-1185">Reference proteome</keyword>
<dbReference type="InterPro" id="IPR000719">
    <property type="entry name" value="Prot_kinase_dom"/>
</dbReference>
<keyword evidence="6 9" id="KW-0067">ATP-binding</keyword>
<dbReference type="EC" id="2.7.11.1" evidence="1"/>
<dbReference type="InterPro" id="IPR011009">
    <property type="entry name" value="Kinase-like_dom_sf"/>
</dbReference>
<evidence type="ECO:0000256" key="2">
    <source>
        <dbReference type="ARBA" id="ARBA00022527"/>
    </source>
</evidence>
<evidence type="ECO:0000256" key="9">
    <source>
        <dbReference type="PROSITE-ProRule" id="PRU10141"/>
    </source>
</evidence>
<feature type="region of interest" description="Disordered" evidence="10">
    <location>
        <begin position="368"/>
        <end position="401"/>
    </location>
</feature>
<evidence type="ECO:0000256" key="1">
    <source>
        <dbReference type="ARBA" id="ARBA00012513"/>
    </source>
</evidence>
<dbReference type="InterPro" id="IPR017441">
    <property type="entry name" value="Protein_kinase_ATP_BS"/>
</dbReference>
<keyword evidence="2" id="KW-0723">Serine/threonine-protein kinase</keyword>
<dbReference type="PANTHER" id="PTHR44899">
    <property type="entry name" value="CAMK FAMILY PROTEIN KINASE"/>
    <property type="match status" value="1"/>
</dbReference>
<comment type="catalytic activity">
    <reaction evidence="7">
        <text>L-threonyl-[protein] + ATP = O-phospho-L-threonyl-[protein] + ADP + H(+)</text>
        <dbReference type="Rhea" id="RHEA:46608"/>
        <dbReference type="Rhea" id="RHEA-COMP:11060"/>
        <dbReference type="Rhea" id="RHEA-COMP:11605"/>
        <dbReference type="ChEBI" id="CHEBI:15378"/>
        <dbReference type="ChEBI" id="CHEBI:30013"/>
        <dbReference type="ChEBI" id="CHEBI:30616"/>
        <dbReference type="ChEBI" id="CHEBI:61977"/>
        <dbReference type="ChEBI" id="CHEBI:456216"/>
        <dbReference type="EC" id="2.7.11.1"/>
    </reaction>
</comment>
<reference evidence="12" key="1">
    <citation type="submission" date="2023-01" db="EMBL/GenBank/DDBJ databases">
        <title>Metagenome sequencing of chrysophaentin producing Chrysophaeum taylorii.</title>
        <authorList>
            <person name="Davison J."/>
            <person name="Bewley C."/>
        </authorList>
    </citation>
    <scope>NUCLEOTIDE SEQUENCE</scope>
    <source>
        <strain evidence="12">NIES-1699</strain>
    </source>
</reference>
<dbReference type="PROSITE" id="PS50011">
    <property type="entry name" value="PROTEIN_KINASE_DOM"/>
    <property type="match status" value="1"/>
</dbReference>
<evidence type="ECO:0000313" key="12">
    <source>
        <dbReference type="EMBL" id="KAJ8599475.1"/>
    </source>
</evidence>
<keyword evidence="4 9" id="KW-0547">Nucleotide-binding</keyword>